<dbReference type="RefSeq" id="WP_196079375.1">
    <property type="nucleotide sequence ID" value="NZ_JADPVI010000001.1"/>
</dbReference>
<name>A0ABS0FB53_9FLAO</name>
<evidence type="ECO:0008006" key="3">
    <source>
        <dbReference type="Google" id="ProtNLM"/>
    </source>
</evidence>
<gene>
    <name evidence="1" type="ORF">IV494_06780</name>
</gene>
<accession>A0ABS0FB53</accession>
<keyword evidence="2" id="KW-1185">Reference proteome</keyword>
<dbReference type="Proteomes" id="UP000660070">
    <property type="component" value="Unassembled WGS sequence"/>
</dbReference>
<sequence>MDLLNNIKWTFTDTEYDSKDDFNVAISEFQVASAPEETVWNPEEILLESPAVDIVFRAWIGENDLLENEILLEDPDFFDDETKSEFGLFEADIQARIKADNGKNFSVVELMFKINEQIQPKELGDDLHFEGLGGLESDSEIPKFYLFCGS</sequence>
<protein>
    <recommendedName>
        <fullName evidence="3">Immunity protein 22 of polymorphic toxin system</fullName>
    </recommendedName>
</protein>
<evidence type="ECO:0000313" key="1">
    <source>
        <dbReference type="EMBL" id="MBF8456885.1"/>
    </source>
</evidence>
<dbReference type="EMBL" id="JADPVI010000001">
    <property type="protein sequence ID" value="MBF8456885.1"/>
    <property type="molecule type" value="Genomic_DNA"/>
</dbReference>
<proteinExistence type="predicted"/>
<evidence type="ECO:0000313" key="2">
    <source>
        <dbReference type="Proteomes" id="UP000660070"/>
    </source>
</evidence>
<reference evidence="1 2" key="1">
    <citation type="submission" date="2020-11" db="EMBL/GenBank/DDBJ databases">
        <title>Kaistella gelatinilytica sp. nov., a flavobacterium isolated from Antarctic Soil.</title>
        <authorList>
            <person name="Li J."/>
        </authorList>
    </citation>
    <scope>NUCLEOTIDE SEQUENCE [LARGE SCALE GENOMIC DNA]</scope>
    <source>
        <strain evidence="1 2">G5-32</strain>
    </source>
</reference>
<comment type="caution">
    <text evidence="1">The sequence shown here is derived from an EMBL/GenBank/DDBJ whole genome shotgun (WGS) entry which is preliminary data.</text>
</comment>
<organism evidence="1 2">
    <name type="scientific">Kaistella gelatinilytica</name>
    <dbReference type="NCBI Taxonomy" id="2787636"/>
    <lineage>
        <taxon>Bacteria</taxon>
        <taxon>Pseudomonadati</taxon>
        <taxon>Bacteroidota</taxon>
        <taxon>Flavobacteriia</taxon>
        <taxon>Flavobacteriales</taxon>
        <taxon>Weeksellaceae</taxon>
        <taxon>Chryseobacterium group</taxon>
        <taxon>Kaistella</taxon>
    </lineage>
</organism>